<dbReference type="PANTHER" id="PTHR24296">
    <property type="entry name" value="CYTOCHROME P450"/>
    <property type="match status" value="1"/>
</dbReference>
<dbReference type="GO" id="GO:0020037">
    <property type="term" value="F:heme binding"/>
    <property type="evidence" value="ECO:0007669"/>
    <property type="project" value="InterPro"/>
</dbReference>
<dbReference type="AlphaFoldDB" id="A0A8T2RW96"/>
<keyword evidence="4" id="KW-0408">Iron</keyword>
<comment type="similarity">
    <text evidence="1">Belongs to the cytochrome P450 family.</text>
</comment>
<dbReference type="Proteomes" id="UP000825935">
    <property type="component" value="Chromosome 24"/>
</dbReference>
<evidence type="ECO:0000256" key="1">
    <source>
        <dbReference type="ARBA" id="ARBA00010617"/>
    </source>
</evidence>
<dbReference type="GO" id="GO:0005506">
    <property type="term" value="F:iron ion binding"/>
    <property type="evidence" value="ECO:0007669"/>
    <property type="project" value="InterPro"/>
</dbReference>
<reference evidence="5" key="1">
    <citation type="submission" date="2021-08" db="EMBL/GenBank/DDBJ databases">
        <title>WGS assembly of Ceratopteris richardii.</title>
        <authorList>
            <person name="Marchant D.B."/>
            <person name="Chen G."/>
            <person name="Jenkins J."/>
            <person name="Shu S."/>
            <person name="Leebens-Mack J."/>
            <person name="Grimwood J."/>
            <person name="Schmutz J."/>
            <person name="Soltis P."/>
            <person name="Soltis D."/>
            <person name="Chen Z.-H."/>
        </authorList>
    </citation>
    <scope>NUCLEOTIDE SEQUENCE</scope>
    <source>
        <strain evidence="5">Whitten #5841</strain>
        <tissue evidence="5">Leaf</tissue>
    </source>
</reference>
<evidence type="ECO:0000256" key="3">
    <source>
        <dbReference type="ARBA" id="ARBA00023002"/>
    </source>
</evidence>
<dbReference type="InterPro" id="IPR001128">
    <property type="entry name" value="Cyt_P450"/>
</dbReference>
<evidence type="ECO:0008006" key="7">
    <source>
        <dbReference type="Google" id="ProtNLM"/>
    </source>
</evidence>
<evidence type="ECO:0000256" key="2">
    <source>
        <dbReference type="ARBA" id="ARBA00022723"/>
    </source>
</evidence>
<sequence>MAVALLLQGIILLAAAAAGWIFLHRIRQRNSKDPKTWPLLGAQLETAFNLYPLHDWIFSFFRNDHRTVKLCLPSENLLFTVDPMNVEHILKANFANYPKGEKSNYVAHDILGDGIFNSDGDVWKKHRKLRDFFTDAFRTDALRLVHILHSAALSDKPIDLQVNEIIGIRFFNAFWQIERALNIGKERSLKQEVSVLNSFTANIIDQKRLELQGNNRSKVHLLSRFMSYNEDHPGTFTDREFRDAVLNFVIAGRDTSAITLSWFIFCICIHPHVADMTKKVLRLKDSTRGYTFEEVAKRMSYDTLGTMHYLRAPLTETLRLYPAVPTDGKVAAGEDTLPDGTQVKRGDRVAYYHYSMGRMEFLWGKDALTYNPDHWLQEGFSNRTLPSSFQHLSFLDAEYTPIEVM</sequence>
<dbReference type="GO" id="GO:0016705">
    <property type="term" value="F:oxidoreductase activity, acting on paired donors, with incorporation or reduction of molecular oxygen"/>
    <property type="evidence" value="ECO:0007669"/>
    <property type="project" value="InterPro"/>
</dbReference>
<name>A0A8T2RW96_CERRI</name>
<keyword evidence="3" id="KW-0560">Oxidoreductase</keyword>
<dbReference type="SUPFAM" id="SSF48264">
    <property type="entry name" value="Cytochrome P450"/>
    <property type="match status" value="1"/>
</dbReference>
<dbReference type="InterPro" id="IPR036396">
    <property type="entry name" value="Cyt_P450_sf"/>
</dbReference>
<dbReference type="OMA" id="EEGMGTN"/>
<accession>A0A8T2RW96</accession>
<keyword evidence="6" id="KW-1185">Reference proteome</keyword>
<dbReference type="Pfam" id="PF00067">
    <property type="entry name" value="p450"/>
    <property type="match status" value="2"/>
</dbReference>
<comment type="caution">
    <text evidence="5">The sequence shown here is derived from an EMBL/GenBank/DDBJ whole genome shotgun (WGS) entry which is preliminary data.</text>
</comment>
<keyword evidence="2" id="KW-0479">Metal-binding</keyword>
<proteinExistence type="inferred from homology"/>
<dbReference type="GO" id="GO:0004497">
    <property type="term" value="F:monooxygenase activity"/>
    <property type="evidence" value="ECO:0007669"/>
    <property type="project" value="InterPro"/>
</dbReference>
<evidence type="ECO:0000313" key="6">
    <source>
        <dbReference type="Proteomes" id="UP000825935"/>
    </source>
</evidence>
<gene>
    <name evidence="5" type="ORF">KP509_24G046600</name>
</gene>
<organism evidence="5 6">
    <name type="scientific">Ceratopteris richardii</name>
    <name type="common">Triangle waterfern</name>
    <dbReference type="NCBI Taxonomy" id="49495"/>
    <lineage>
        <taxon>Eukaryota</taxon>
        <taxon>Viridiplantae</taxon>
        <taxon>Streptophyta</taxon>
        <taxon>Embryophyta</taxon>
        <taxon>Tracheophyta</taxon>
        <taxon>Polypodiopsida</taxon>
        <taxon>Polypodiidae</taxon>
        <taxon>Polypodiales</taxon>
        <taxon>Pteridineae</taxon>
        <taxon>Pteridaceae</taxon>
        <taxon>Parkerioideae</taxon>
        <taxon>Ceratopteris</taxon>
    </lineage>
</organism>
<evidence type="ECO:0000256" key="4">
    <source>
        <dbReference type="ARBA" id="ARBA00023004"/>
    </source>
</evidence>
<dbReference type="OrthoDB" id="1470350at2759"/>
<dbReference type="Gene3D" id="1.10.630.10">
    <property type="entry name" value="Cytochrome P450"/>
    <property type="match status" value="1"/>
</dbReference>
<protein>
    <recommendedName>
        <fullName evidence="7">Cytochrome P450</fullName>
    </recommendedName>
</protein>
<dbReference type="EMBL" id="CM035429">
    <property type="protein sequence ID" value="KAH7300151.1"/>
    <property type="molecule type" value="Genomic_DNA"/>
</dbReference>
<evidence type="ECO:0000313" key="5">
    <source>
        <dbReference type="EMBL" id="KAH7300151.1"/>
    </source>
</evidence>